<name>A0A2S9GZX7_9BURK</name>
<feature type="signal peptide" evidence="1">
    <location>
        <begin position="1"/>
        <end position="20"/>
    </location>
</feature>
<gene>
    <name evidence="2" type="ORF">S2091_1991</name>
</gene>
<evidence type="ECO:0000256" key="1">
    <source>
        <dbReference type="SAM" id="SignalP"/>
    </source>
</evidence>
<evidence type="ECO:0008006" key="4">
    <source>
        <dbReference type="Google" id="ProtNLM"/>
    </source>
</evidence>
<organism evidence="2 3">
    <name type="scientific">Solimicrobium silvestre</name>
    <dbReference type="NCBI Taxonomy" id="2099400"/>
    <lineage>
        <taxon>Bacteria</taxon>
        <taxon>Pseudomonadati</taxon>
        <taxon>Pseudomonadota</taxon>
        <taxon>Betaproteobacteria</taxon>
        <taxon>Burkholderiales</taxon>
        <taxon>Oxalobacteraceae</taxon>
        <taxon>Solimicrobium</taxon>
    </lineage>
</organism>
<feature type="chain" id="PRO_5015505654" description="Heavy-metal resistance protein CzcE" evidence="1">
    <location>
        <begin position="21"/>
        <end position="112"/>
    </location>
</feature>
<keyword evidence="3" id="KW-1185">Reference proteome</keyword>
<proteinExistence type="predicted"/>
<dbReference type="RefSeq" id="WP_105531651.1">
    <property type="nucleotide sequence ID" value="NZ_PUGF01000008.1"/>
</dbReference>
<evidence type="ECO:0000313" key="2">
    <source>
        <dbReference type="EMBL" id="PRC93253.1"/>
    </source>
</evidence>
<comment type="caution">
    <text evidence="2">The sequence shown here is derived from an EMBL/GenBank/DDBJ whole genome shotgun (WGS) entry which is preliminary data.</text>
</comment>
<dbReference type="Proteomes" id="UP000237839">
    <property type="component" value="Unassembled WGS sequence"/>
</dbReference>
<dbReference type="InterPro" id="IPR031560">
    <property type="entry name" value="CzcE"/>
</dbReference>
<sequence length="112" mass="12602">MKRKLLLMTMLAVVFLPACMTPMDLTKKISFWGDPASISFADRTIIIYQNTSYVNVTGGEIIKFIVGNKSFSWHFNGAGQYNFDLMLVAPQGMLDHRVMAYVESDPRFAGGR</sequence>
<accession>A0A2S9GZX7</accession>
<dbReference type="OrthoDB" id="8781507at2"/>
<reference evidence="2 3" key="1">
    <citation type="submission" date="2018-02" db="EMBL/GenBank/DDBJ databases">
        <title>Solimicrobium silvestre gen. nov., sp. nov., isolated from alpine forest soil.</title>
        <authorList>
            <person name="Margesin R."/>
            <person name="Albuquerque L."/>
            <person name="Zhang D.-C."/>
            <person name="Froufe H.J.C."/>
            <person name="Severino R."/>
            <person name="Roxo I."/>
            <person name="Egas C."/>
            <person name="Da Costa M.S."/>
        </authorList>
    </citation>
    <scope>NUCLEOTIDE SEQUENCE [LARGE SCALE GENOMIC DNA]</scope>
    <source>
        <strain evidence="2 3">S20-91</strain>
    </source>
</reference>
<dbReference type="EMBL" id="PUGF01000008">
    <property type="protein sequence ID" value="PRC93253.1"/>
    <property type="molecule type" value="Genomic_DNA"/>
</dbReference>
<dbReference type="AlphaFoldDB" id="A0A2S9GZX7"/>
<evidence type="ECO:0000313" key="3">
    <source>
        <dbReference type="Proteomes" id="UP000237839"/>
    </source>
</evidence>
<dbReference type="Pfam" id="PF16986">
    <property type="entry name" value="CzcE"/>
    <property type="match status" value="1"/>
</dbReference>
<keyword evidence="1" id="KW-0732">Signal</keyword>
<dbReference type="Gene3D" id="2.60.40.2280">
    <property type="entry name" value="Heavy-metal resistance protein CzcE"/>
    <property type="match status" value="1"/>
</dbReference>
<protein>
    <recommendedName>
        <fullName evidence="4">Heavy-metal resistance protein CzcE</fullName>
    </recommendedName>
</protein>
<dbReference type="InterPro" id="IPR038674">
    <property type="entry name" value="CzcE_sf"/>
</dbReference>